<dbReference type="SUPFAM" id="SSF63712">
    <property type="entry name" value="Nicotinic receptor ligand binding domain-like"/>
    <property type="match status" value="1"/>
</dbReference>
<gene>
    <name evidence="8" type="primary">LOC129925884</name>
</gene>
<dbReference type="OMA" id="MERILFM"/>
<dbReference type="GeneID" id="129925884"/>
<keyword evidence="3 5" id="KW-1133">Transmembrane helix</keyword>
<proteinExistence type="inferred from homology"/>
<feature type="transmembrane region" description="Helical" evidence="5">
    <location>
        <begin position="378"/>
        <end position="401"/>
    </location>
</feature>
<dbReference type="InterPro" id="IPR018000">
    <property type="entry name" value="Neurotransmitter_ion_chnl_CS"/>
</dbReference>
<dbReference type="InterPro" id="IPR006201">
    <property type="entry name" value="Neur_channel"/>
</dbReference>
<dbReference type="CDD" id="cd19051">
    <property type="entry name" value="LGIC_TM_cation"/>
    <property type="match status" value="1"/>
</dbReference>
<dbReference type="PROSITE" id="PS00236">
    <property type="entry name" value="NEUROTR_ION_CHANNEL"/>
    <property type="match status" value="1"/>
</dbReference>
<keyword evidence="5" id="KW-0406">Ion transport</keyword>
<dbReference type="GO" id="GO:0005230">
    <property type="term" value="F:extracellular ligand-gated monoatomic ion channel activity"/>
    <property type="evidence" value="ECO:0007669"/>
    <property type="project" value="InterPro"/>
</dbReference>
<feature type="transmembrane region" description="Helical" evidence="5">
    <location>
        <begin position="235"/>
        <end position="259"/>
    </location>
</feature>
<evidence type="ECO:0000256" key="1">
    <source>
        <dbReference type="ARBA" id="ARBA00004141"/>
    </source>
</evidence>
<evidence type="ECO:0000256" key="3">
    <source>
        <dbReference type="ARBA" id="ARBA00022989"/>
    </source>
</evidence>
<evidence type="ECO:0000256" key="5">
    <source>
        <dbReference type="RuleBase" id="RU000687"/>
    </source>
</evidence>
<keyword evidence="4 5" id="KW-0472">Membrane</keyword>
<dbReference type="Pfam" id="PF02931">
    <property type="entry name" value="Neur_chan_LBD"/>
    <property type="match status" value="1"/>
</dbReference>
<reference evidence="8" key="1">
    <citation type="submission" date="2025-08" db="UniProtKB">
        <authorList>
            <consortium name="RefSeq"/>
        </authorList>
    </citation>
    <scope>IDENTIFICATION</scope>
</reference>
<dbReference type="OrthoDB" id="410315at2759"/>
<comment type="subcellular location">
    <subcellularLocation>
        <location evidence="1">Membrane</location>
        <topology evidence="1">Multi-pass membrane protein</topology>
    </subcellularLocation>
</comment>
<keyword evidence="2 5" id="KW-0812">Transmembrane</keyword>
<evidence type="ECO:0000313" key="8">
    <source>
        <dbReference type="RefSeq" id="XP_055883306.1"/>
    </source>
</evidence>
<dbReference type="Gene3D" id="1.20.58.390">
    <property type="entry name" value="Neurotransmitter-gated ion-channel transmembrane domain"/>
    <property type="match status" value="1"/>
</dbReference>
<dbReference type="GO" id="GO:0004888">
    <property type="term" value="F:transmembrane signaling receptor activity"/>
    <property type="evidence" value="ECO:0007669"/>
    <property type="project" value="InterPro"/>
</dbReference>
<dbReference type="InterPro" id="IPR006202">
    <property type="entry name" value="Neur_chan_lig-bd"/>
</dbReference>
<sequence>MLYSVILISGFVACGLSVEQSTKHDTYERIRSDLMKRSVSVQKYPPELDCTDDRPFRMSYNLLLIDVLDVDQINQLMSILAFVQIEWSQNDLSWNSTEYDNIESVILDSSTIWVPTLHILVGSKDSHLYEMNKKLVVSSSGLVRTQARNYITFRCKIDFNKYPFDSQTCSFGIYKENLMMAKNDVKPTCRRSSASNKDYITEGEWETLDYFCQTFQDENHKKYPRYSFVVRRRRVYYVITVVFPMVLTSVMIPLVFLIPTKTGEKISYLVTMFTSTAIFLSYISTVMPRSLSDTPYLAVLLMEVLCEGLCAMLATLWVVNKPDSVQFSVPKSLTKAGNSKVINENQKDTTTGDPLVSLESRTSLKVDHQLRIKQVDRILFICFTSVEFIFLCFLFFSTGWIN</sequence>
<dbReference type="CDD" id="cd18989">
    <property type="entry name" value="LGIC_ECD_cation"/>
    <property type="match status" value="1"/>
</dbReference>
<feature type="chain" id="PRO_5041017994" evidence="5">
    <location>
        <begin position="18"/>
        <end position="402"/>
    </location>
</feature>
<dbReference type="Gene3D" id="2.70.170.10">
    <property type="entry name" value="Neurotransmitter-gated ion-channel ligand-binding domain"/>
    <property type="match status" value="1"/>
</dbReference>
<dbReference type="PANTHER" id="PTHR18945">
    <property type="entry name" value="NEUROTRANSMITTER GATED ION CHANNEL"/>
    <property type="match status" value="1"/>
</dbReference>
<feature type="signal peptide" evidence="5">
    <location>
        <begin position="1"/>
        <end position="17"/>
    </location>
</feature>
<dbReference type="InterPro" id="IPR036719">
    <property type="entry name" value="Neuro-gated_channel_TM_sf"/>
</dbReference>
<dbReference type="GO" id="GO:0016020">
    <property type="term" value="C:membrane"/>
    <property type="evidence" value="ECO:0007669"/>
    <property type="project" value="UniProtKB-SubCell"/>
</dbReference>
<evidence type="ECO:0000256" key="4">
    <source>
        <dbReference type="ARBA" id="ARBA00023136"/>
    </source>
</evidence>
<protein>
    <submittedName>
        <fullName evidence="8">Neuronal acetylcholine receptor subunit alpha-7-like</fullName>
    </submittedName>
</protein>
<feature type="domain" description="Neurotransmitter-gated ion-channel ligand-binding" evidence="6">
    <location>
        <begin position="52"/>
        <end position="233"/>
    </location>
</feature>
<keyword evidence="5" id="KW-0407">Ion channel</keyword>
<dbReference type="PRINTS" id="PR00252">
    <property type="entry name" value="NRIONCHANNEL"/>
</dbReference>
<accession>A0A9W3A7S5</accession>
<keyword evidence="7" id="KW-1185">Reference proteome</keyword>
<keyword evidence="5" id="KW-0813">Transport</keyword>
<dbReference type="SUPFAM" id="SSF90112">
    <property type="entry name" value="Neurotransmitter-gated ion-channel transmembrane pore"/>
    <property type="match status" value="1"/>
</dbReference>
<dbReference type="InterPro" id="IPR038050">
    <property type="entry name" value="Neuro_actylchol_rec"/>
</dbReference>
<dbReference type="InterPro" id="IPR036734">
    <property type="entry name" value="Neur_chan_lig-bd_sf"/>
</dbReference>
<organism evidence="7 8">
    <name type="scientific">Biomphalaria glabrata</name>
    <name type="common">Bloodfluke planorb</name>
    <name type="synonym">Freshwater snail</name>
    <dbReference type="NCBI Taxonomy" id="6526"/>
    <lineage>
        <taxon>Eukaryota</taxon>
        <taxon>Metazoa</taxon>
        <taxon>Spiralia</taxon>
        <taxon>Lophotrochozoa</taxon>
        <taxon>Mollusca</taxon>
        <taxon>Gastropoda</taxon>
        <taxon>Heterobranchia</taxon>
        <taxon>Euthyneura</taxon>
        <taxon>Panpulmonata</taxon>
        <taxon>Hygrophila</taxon>
        <taxon>Lymnaeoidea</taxon>
        <taxon>Planorbidae</taxon>
        <taxon>Biomphalaria</taxon>
    </lineage>
</organism>
<evidence type="ECO:0000313" key="7">
    <source>
        <dbReference type="Proteomes" id="UP001165740"/>
    </source>
</evidence>
<keyword evidence="5" id="KW-0732">Signal</keyword>
<feature type="transmembrane region" description="Helical" evidence="5">
    <location>
        <begin position="296"/>
        <end position="319"/>
    </location>
</feature>
<evidence type="ECO:0000259" key="6">
    <source>
        <dbReference type="Pfam" id="PF02931"/>
    </source>
</evidence>
<feature type="transmembrane region" description="Helical" evidence="5">
    <location>
        <begin position="266"/>
        <end position="284"/>
    </location>
</feature>
<name>A0A9W3A7S5_BIOGL</name>
<dbReference type="AlphaFoldDB" id="A0A9W3A7S5"/>
<evidence type="ECO:0000256" key="2">
    <source>
        <dbReference type="ARBA" id="ARBA00022692"/>
    </source>
</evidence>
<dbReference type="Proteomes" id="UP001165740">
    <property type="component" value="Chromosome 4"/>
</dbReference>
<comment type="similarity">
    <text evidence="5">Belongs to the ligand-gated ion channel (TC 1.A.9) family.</text>
</comment>
<dbReference type="RefSeq" id="XP_055883306.1">
    <property type="nucleotide sequence ID" value="XM_056027331.1"/>
</dbReference>